<name>A0A6S7KUK5_PARCT</name>
<proteinExistence type="predicted"/>
<dbReference type="Proteomes" id="UP001152795">
    <property type="component" value="Unassembled WGS sequence"/>
</dbReference>
<organism evidence="1 2">
    <name type="scientific">Paramuricea clavata</name>
    <name type="common">Red gorgonian</name>
    <name type="synonym">Violescent sea-whip</name>
    <dbReference type="NCBI Taxonomy" id="317549"/>
    <lineage>
        <taxon>Eukaryota</taxon>
        <taxon>Metazoa</taxon>
        <taxon>Cnidaria</taxon>
        <taxon>Anthozoa</taxon>
        <taxon>Octocorallia</taxon>
        <taxon>Malacalcyonacea</taxon>
        <taxon>Plexauridae</taxon>
        <taxon>Paramuricea</taxon>
    </lineage>
</organism>
<protein>
    <submittedName>
        <fullName evidence="1">Uncharacterized protein</fullName>
    </submittedName>
</protein>
<keyword evidence="2" id="KW-1185">Reference proteome</keyword>
<dbReference type="EMBL" id="CACRXK020012816">
    <property type="protein sequence ID" value="CAB4024049.1"/>
    <property type="molecule type" value="Genomic_DNA"/>
</dbReference>
<reference evidence="1" key="1">
    <citation type="submission" date="2020-04" db="EMBL/GenBank/DDBJ databases">
        <authorList>
            <person name="Alioto T."/>
            <person name="Alioto T."/>
            <person name="Gomez Garrido J."/>
        </authorList>
    </citation>
    <scope>NUCLEOTIDE SEQUENCE</scope>
    <source>
        <strain evidence="1">A484AB</strain>
    </source>
</reference>
<evidence type="ECO:0000313" key="1">
    <source>
        <dbReference type="EMBL" id="CAB4024049.1"/>
    </source>
</evidence>
<dbReference type="AlphaFoldDB" id="A0A6S7KUK5"/>
<sequence>MLLLRLLKIVAAVGQAAESTDSVLESVEIAGPTDEAAGDAETVAAGETVTVAEAVVDAAIAAETVVDIAVVATVGEDAGETAIVAEVAIITGNDVLGVERPRTVHHRFDQHGALPCLLLIVTRRSLEATCIIAPGSVSKASAFRYKHHMVFLGKQSSKITNSANDTDRCFAEIGLAVVTGAGATVVGAAVAETSVAEAAVRGTC</sequence>
<evidence type="ECO:0000313" key="2">
    <source>
        <dbReference type="Proteomes" id="UP001152795"/>
    </source>
</evidence>
<accession>A0A6S7KUK5</accession>
<comment type="caution">
    <text evidence="1">The sequence shown here is derived from an EMBL/GenBank/DDBJ whole genome shotgun (WGS) entry which is preliminary data.</text>
</comment>
<gene>
    <name evidence="1" type="ORF">PACLA_8A055447</name>
</gene>